<dbReference type="EMBL" id="JABASA010000004">
    <property type="protein sequence ID" value="NMD48613.1"/>
    <property type="molecule type" value="Genomic_DNA"/>
</dbReference>
<comment type="caution">
    <text evidence="3">The sequence shown here is derived from an EMBL/GenBank/DDBJ whole genome shotgun (WGS) entry which is preliminary data.</text>
</comment>
<organism evidence="3 4">
    <name type="scientific">Streptococcus ratti</name>
    <dbReference type="NCBI Taxonomy" id="1341"/>
    <lineage>
        <taxon>Bacteria</taxon>
        <taxon>Bacillati</taxon>
        <taxon>Bacillota</taxon>
        <taxon>Bacilli</taxon>
        <taxon>Lactobacillales</taxon>
        <taxon>Streptococcaceae</taxon>
        <taxon>Streptococcus</taxon>
    </lineage>
</organism>
<dbReference type="RefSeq" id="WP_193523097.1">
    <property type="nucleotide sequence ID" value="NZ_JABASA010000004.1"/>
</dbReference>
<evidence type="ECO:0000256" key="1">
    <source>
        <dbReference type="SAM" id="MobiDB-lite"/>
    </source>
</evidence>
<sequence length="229" mass="25912">MFTAYKKFWTNYVNFTGRTNRTDYWWAVLCNVLITMPFVSAIGSIYYLNYYEYIAKSFLGEIDPLTIDPTPNLFTVDIIILTVLVLLFYLAILIPNLAISVRRLRDAGFHWSLIFVPVGALVFSLLSFVPFLRAIVFVLVGFANIFYTILLCQPTKTYQAPVQPVQPMQAPNPYQGQTPQQQTPTNQASAPVQQQAPTNQPTAPVQQQTPTNQATVPVQQQTPTNQQQQ</sequence>
<gene>
    <name evidence="3" type="ORF">HHO37_02730</name>
</gene>
<proteinExistence type="predicted"/>
<dbReference type="InterPro" id="IPR008523">
    <property type="entry name" value="DUF805"/>
</dbReference>
<dbReference type="Pfam" id="PF05656">
    <property type="entry name" value="DUF805"/>
    <property type="match status" value="1"/>
</dbReference>
<feature type="transmembrane region" description="Helical" evidence="2">
    <location>
        <begin position="78"/>
        <end position="99"/>
    </location>
</feature>
<feature type="transmembrane region" description="Helical" evidence="2">
    <location>
        <begin position="134"/>
        <end position="152"/>
    </location>
</feature>
<feature type="transmembrane region" description="Helical" evidence="2">
    <location>
        <begin position="111"/>
        <end position="128"/>
    </location>
</feature>
<evidence type="ECO:0000256" key="2">
    <source>
        <dbReference type="SAM" id="Phobius"/>
    </source>
</evidence>
<dbReference type="Proteomes" id="UP000532121">
    <property type="component" value="Unassembled WGS sequence"/>
</dbReference>
<evidence type="ECO:0000313" key="4">
    <source>
        <dbReference type="Proteomes" id="UP000532121"/>
    </source>
</evidence>
<reference evidence="3 4" key="1">
    <citation type="submission" date="2020-04" db="EMBL/GenBank/DDBJ databases">
        <title>MicrobeNet Type strains.</title>
        <authorList>
            <person name="Nicholson A.C."/>
        </authorList>
    </citation>
    <scope>NUCLEOTIDE SEQUENCE [LARGE SCALE GENOMIC DNA]</scope>
    <source>
        <strain evidence="3 4">DSM 22768</strain>
    </source>
</reference>
<dbReference type="AlphaFoldDB" id="A0A7X9LCE6"/>
<feature type="transmembrane region" description="Helical" evidence="2">
    <location>
        <begin position="24"/>
        <end position="48"/>
    </location>
</feature>
<keyword evidence="2" id="KW-0472">Membrane</keyword>
<dbReference type="GO" id="GO:0016020">
    <property type="term" value="C:membrane"/>
    <property type="evidence" value="ECO:0007669"/>
    <property type="project" value="InterPro"/>
</dbReference>
<feature type="region of interest" description="Disordered" evidence="1">
    <location>
        <begin position="164"/>
        <end position="229"/>
    </location>
</feature>
<keyword evidence="2" id="KW-1133">Transmembrane helix</keyword>
<name>A0A7X9LCE6_STRRT</name>
<keyword evidence="2" id="KW-0812">Transmembrane</keyword>
<protein>
    <submittedName>
        <fullName evidence="3">DUF805 domain-containing protein</fullName>
    </submittedName>
</protein>
<evidence type="ECO:0000313" key="3">
    <source>
        <dbReference type="EMBL" id="NMD48613.1"/>
    </source>
</evidence>
<accession>A0A7X9LCE6</accession>